<protein>
    <submittedName>
        <fullName evidence="1">Polyketide cyclase</fullName>
    </submittedName>
</protein>
<comment type="caution">
    <text evidence="1">The sequence shown here is derived from an EMBL/GenBank/DDBJ whole genome shotgun (WGS) entry which is preliminary data.</text>
</comment>
<sequence length="156" mass="17514">MKAPTASARIDVAAPPGEVFALVSDLPRMSAFAAELERGSWLDGVTEARVGARFRGRNRRGWYRWSTTATVTDVEPDKCFAFDVAFHGIPVSRWRYDIVAAGNRGCLVEESTWDRRPSWFVPFANLATGVRNRTERNRRNIAATLRQLKDVAEKTA</sequence>
<dbReference type="Gene3D" id="3.30.530.20">
    <property type="match status" value="1"/>
</dbReference>
<reference evidence="1 2" key="1">
    <citation type="submission" date="2016-12" db="EMBL/GenBank/DDBJ databases">
        <title>The draft genome sequence of Actinophytocola sp. 11-183.</title>
        <authorList>
            <person name="Wang W."/>
            <person name="Yuan L."/>
        </authorList>
    </citation>
    <scope>NUCLEOTIDE SEQUENCE [LARGE SCALE GENOMIC DNA]</scope>
    <source>
        <strain evidence="1 2">11-183</strain>
    </source>
</reference>
<dbReference type="AlphaFoldDB" id="A0A1Q8CV41"/>
<name>A0A1Q8CV41_9PSEU</name>
<organism evidence="1 2">
    <name type="scientific">Actinophytocola xanthii</name>
    <dbReference type="NCBI Taxonomy" id="1912961"/>
    <lineage>
        <taxon>Bacteria</taxon>
        <taxon>Bacillati</taxon>
        <taxon>Actinomycetota</taxon>
        <taxon>Actinomycetes</taxon>
        <taxon>Pseudonocardiales</taxon>
        <taxon>Pseudonocardiaceae</taxon>
    </lineage>
</organism>
<dbReference type="InterPro" id="IPR023393">
    <property type="entry name" value="START-like_dom_sf"/>
</dbReference>
<gene>
    <name evidence="1" type="ORF">BU204_06600</name>
</gene>
<dbReference type="RefSeq" id="WP_075124664.1">
    <property type="nucleotide sequence ID" value="NZ_MSIE01000008.1"/>
</dbReference>
<evidence type="ECO:0000313" key="2">
    <source>
        <dbReference type="Proteomes" id="UP000185596"/>
    </source>
</evidence>
<proteinExistence type="predicted"/>
<dbReference type="OrthoDB" id="4618973at2"/>
<evidence type="ECO:0000313" key="1">
    <source>
        <dbReference type="EMBL" id="OLF18231.1"/>
    </source>
</evidence>
<accession>A0A1Q8CV41</accession>
<dbReference type="EMBL" id="MSIE01000008">
    <property type="protein sequence ID" value="OLF18231.1"/>
    <property type="molecule type" value="Genomic_DNA"/>
</dbReference>
<dbReference type="STRING" id="1912961.BU204_06600"/>
<dbReference type="SUPFAM" id="SSF55961">
    <property type="entry name" value="Bet v1-like"/>
    <property type="match status" value="1"/>
</dbReference>
<dbReference type="CDD" id="cd07812">
    <property type="entry name" value="SRPBCC"/>
    <property type="match status" value="1"/>
</dbReference>
<dbReference type="Proteomes" id="UP000185596">
    <property type="component" value="Unassembled WGS sequence"/>
</dbReference>
<dbReference type="Pfam" id="PF10604">
    <property type="entry name" value="Polyketide_cyc2"/>
    <property type="match status" value="1"/>
</dbReference>
<dbReference type="InterPro" id="IPR019587">
    <property type="entry name" value="Polyketide_cyclase/dehydratase"/>
</dbReference>
<keyword evidence="2" id="KW-1185">Reference proteome</keyword>